<organism evidence="1 2">
    <name type="scientific">Gloeobacter kilaueensis (strain ATCC BAA-2537 / CCAP 1431/1 / ULC 316 / JS1)</name>
    <dbReference type="NCBI Taxonomy" id="1183438"/>
    <lineage>
        <taxon>Bacteria</taxon>
        <taxon>Bacillati</taxon>
        <taxon>Cyanobacteriota</taxon>
        <taxon>Cyanophyceae</taxon>
        <taxon>Gloeobacterales</taxon>
        <taxon>Gloeobacteraceae</taxon>
        <taxon>Gloeobacter</taxon>
    </lineage>
</organism>
<dbReference type="HOGENOM" id="CLU_1314352_0_0_3"/>
<evidence type="ECO:0000313" key="2">
    <source>
        <dbReference type="Proteomes" id="UP000017396"/>
    </source>
</evidence>
<dbReference type="STRING" id="1183438.GKIL_0830"/>
<reference evidence="1 2" key="1">
    <citation type="journal article" date="2013" name="PLoS ONE">
        <title>Cultivation and Complete Genome Sequencing of Gloeobacter kilaueensis sp. nov., from a Lava Cave in Kilauea Caldera, Hawai'i.</title>
        <authorList>
            <person name="Saw J.H."/>
            <person name="Schatz M."/>
            <person name="Brown M.V."/>
            <person name="Kunkel D.D."/>
            <person name="Foster J.S."/>
            <person name="Shick H."/>
            <person name="Christensen S."/>
            <person name="Hou S."/>
            <person name="Wan X."/>
            <person name="Donachie S.P."/>
        </authorList>
    </citation>
    <scope>NUCLEOTIDE SEQUENCE [LARGE SCALE GENOMIC DNA]</scope>
    <source>
        <strain evidence="2">JS</strain>
    </source>
</reference>
<gene>
    <name evidence="1" type="ORF">GKIL_0830</name>
</gene>
<dbReference type="PATRIC" id="fig|1183438.3.peg.822"/>
<evidence type="ECO:0000313" key="1">
    <source>
        <dbReference type="EMBL" id="AGY57076.1"/>
    </source>
</evidence>
<dbReference type="AlphaFoldDB" id="U5QDT4"/>
<dbReference type="Proteomes" id="UP000017396">
    <property type="component" value="Chromosome"/>
</dbReference>
<dbReference type="eggNOG" id="ENOG502ZBRT">
    <property type="taxonomic scope" value="Bacteria"/>
</dbReference>
<protein>
    <submittedName>
        <fullName evidence="1">Uncharacterized protein</fullName>
    </submittedName>
</protein>
<dbReference type="EMBL" id="CP003587">
    <property type="protein sequence ID" value="AGY57076.1"/>
    <property type="molecule type" value="Genomic_DNA"/>
</dbReference>
<accession>U5QDT4</accession>
<keyword evidence="2" id="KW-1185">Reference proteome</keyword>
<dbReference type="KEGG" id="glj:GKIL_0830"/>
<sequence length="185" mass="20156">MTDSSQLPRRVTVERDESPLSTVQNLIERIRQVHALEHATIWVLSEQLPEVQLSGFSTDRGFFIYGPLDTGLLLRASHQALERINRGEENLAIHPRCGTNLSVGMLITATVGLGASLLLPRKPLPQLLAIGAAAATASQLATGVGALAQRHLTTSIPRNLEIVNARTLSDWAGRHSHFVETRYVG</sequence>
<dbReference type="RefSeq" id="WP_023172128.1">
    <property type="nucleotide sequence ID" value="NC_022600.1"/>
</dbReference>
<name>U5QDT4_GLOK1</name>
<dbReference type="Pfam" id="PF19928">
    <property type="entry name" value="DUF6391"/>
    <property type="match status" value="1"/>
</dbReference>
<dbReference type="OrthoDB" id="565159at2"/>
<proteinExistence type="predicted"/>